<dbReference type="Pfam" id="PF02463">
    <property type="entry name" value="SMC_N"/>
    <property type="match status" value="1"/>
</dbReference>
<feature type="coiled-coil region" evidence="7">
    <location>
        <begin position="687"/>
        <end position="777"/>
    </location>
</feature>
<feature type="coiled-coil region" evidence="7">
    <location>
        <begin position="240"/>
        <end position="274"/>
    </location>
</feature>
<dbReference type="InterPro" id="IPR027417">
    <property type="entry name" value="P-loop_NTPase"/>
</dbReference>
<evidence type="ECO:0000256" key="6">
    <source>
        <dbReference type="ARBA" id="ARBA00023125"/>
    </source>
</evidence>
<dbReference type="NCBIfam" id="TIGR02168">
    <property type="entry name" value="SMC_prok_B"/>
    <property type="match status" value="1"/>
</dbReference>
<evidence type="ECO:0000256" key="3">
    <source>
        <dbReference type="ARBA" id="ARBA00022741"/>
    </source>
</evidence>
<dbReference type="PANTHER" id="PTHR43977">
    <property type="entry name" value="STRUCTURAL MAINTENANCE OF CHROMOSOMES PROTEIN 3"/>
    <property type="match status" value="1"/>
</dbReference>
<proteinExistence type="inferred from homology"/>
<dbReference type="SUPFAM" id="SSF75553">
    <property type="entry name" value="Smc hinge domain"/>
    <property type="match status" value="1"/>
</dbReference>
<keyword evidence="5 7" id="KW-0175">Coiled coil</keyword>
<comment type="domain">
    <text evidence="7">Contains large globular domains required for ATP hydrolysis at each terminus and a third globular domain forming a flexible hinge near the middle of the molecule. These domains are separated by coiled-coil structures.</text>
</comment>
<comment type="caution">
    <text evidence="9">The sequence shown here is derived from an EMBL/GenBank/DDBJ whole genome shotgun (WGS) entry which is preliminary data.</text>
</comment>
<dbReference type="GO" id="GO:0030261">
    <property type="term" value="P:chromosome condensation"/>
    <property type="evidence" value="ECO:0007669"/>
    <property type="project" value="InterPro"/>
</dbReference>
<feature type="coiled-coil region" evidence="7">
    <location>
        <begin position="359"/>
        <end position="433"/>
    </location>
</feature>
<dbReference type="GO" id="GO:0005737">
    <property type="term" value="C:cytoplasm"/>
    <property type="evidence" value="ECO:0007669"/>
    <property type="project" value="UniProtKB-SubCell"/>
</dbReference>
<dbReference type="HAMAP" id="MF_01894">
    <property type="entry name" value="Smc_prok"/>
    <property type="match status" value="1"/>
</dbReference>
<dbReference type="Gene3D" id="1.20.1060.20">
    <property type="match status" value="1"/>
</dbReference>
<feature type="coiled-coil region" evidence="7">
    <location>
        <begin position="831"/>
        <end position="928"/>
    </location>
</feature>
<evidence type="ECO:0000313" key="10">
    <source>
        <dbReference type="Proteomes" id="UP000051845"/>
    </source>
</evidence>
<dbReference type="InterPro" id="IPR036277">
    <property type="entry name" value="SMC_hinge_sf"/>
</dbReference>
<dbReference type="GO" id="GO:0016887">
    <property type="term" value="F:ATP hydrolysis activity"/>
    <property type="evidence" value="ECO:0007669"/>
    <property type="project" value="InterPro"/>
</dbReference>
<dbReference type="GO" id="GO:0007062">
    <property type="term" value="P:sister chromatid cohesion"/>
    <property type="evidence" value="ECO:0007669"/>
    <property type="project" value="InterPro"/>
</dbReference>
<keyword evidence="6 7" id="KW-0238">DNA-binding</keyword>
<dbReference type="InterPro" id="IPR010935">
    <property type="entry name" value="SMC_hinge"/>
</dbReference>
<dbReference type="Pfam" id="PF06470">
    <property type="entry name" value="SMC_hinge"/>
    <property type="match status" value="1"/>
</dbReference>
<comment type="function">
    <text evidence="7">Required for chromosome condensation and partitioning.</text>
</comment>
<evidence type="ECO:0000256" key="1">
    <source>
        <dbReference type="ARBA" id="ARBA00004496"/>
    </source>
</evidence>
<evidence type="ECO:0000313" key="9">
    <source>
        <dbReference type="EMBL" id="KRM77344.1"/>
    </source>
</evidence>
<feature type="coiled-coil region" evidence="7">
    <location>
        <begin position="970"/>
        <end position="1032"/>
    </location>
</feature>
<dbReference type="SMART" id="SM00968">
    <property type="entry name" value="SMC_hinge"/>
    <property type="match status" value="1"/>
</dbReference>
<feature type="domain" description="SMC hinge" evidence="8">
    <location>
        <begin position="525"/>
        <end position="645"/>
    </location>
</feature>
<dbReference type="CDD" id="cd03278">
    <property type="entry name" value="ABC_SMC_barmotin"/>
    <property type="match status" value="2"/>
</dbReference>
<feature type="binding site" evidence="7">
    <location>
        <begin position="38"/>
        <end position="45"/>
    </location>
    <ligand>
        <name>ATP</name>
        <dbReference type="ChEBI" id="CHEBI:30616"/>
    </ligand>
</feature>
<comment type="subcellular location">
    <subcellularLocation>
        <location evidence="1 7">Cytoplasm</location>
    </subcellularLocation>
</comment>
<dbReference type="FunFam" id="3.40.50.300:FF:000901">
    <property type="entry name" value="Chromosome partition protein Smc"/>
    <property type="match status" value="1"/>
</dbReference>
<evidence type="ECO:0000256" key="5">
    <source>
        <dbReference type="ARBA" id="ARBA00023054"/>
    </source>
</evidence>
<dbReference type="PIRSF" id="PIRSF005719">
    <property type="entry name" value="SMC"/>
    <property type="match status" value="1"/>
</dbReference>
<dbReference type="STRING" id="33960.TY91_08080"/>
<keyword evidence="2 7" id="KW-0963">Cytoplasm</keyword>
<dbReference type="SUPFAM" id="SSF52540">
    <property type="entry name" value="P-loop containing nucleoside triphosphate hydrolases"/>
    <property type="match status" value="1"/>
</dbReference>
<dbReference type="InterPro" id="IPR003395">
    <property type="entry name" value="RecF/RecN/SMC_N"/>
</dbReference>
<dbReference type="GO" id="GO:0007059">
    <property type="term" value="P:chromosome segregation"/>
    <property type="evidence" value="ECO:0007669"/>
    <property type="project" value="UniProtKB-UniRule"/>
</dbReference>
<dbReference type="Proteomes" id="UP000051845">
    <property type="component" value="Unassembled WGS sequence"/>
</dbReference>
<protein>
    <recommendedName>
        <fullName evidence="7">Chromosome partition protein Smc</fullName>
    </recommendedName>
</protein>
<dbReference type="InterPro" id="IPR011890">
    <property type="entry name" value="SMC_prok"/>
</dbReference>
<comment type="similarity">
    <text evidence="7">Belongs to the SMC family.</text>
</comment>
<keyword evidence="3 7" id="KW-0547">Nucleotide-binding</keyword>
<accession>A0A0R2BEQ7</accession>
<dbReference type="Gene3D" id="3.30.70.1620">
    <property type="match status" value="1"/>
</dbReference>
<comment type="subunit">
    <text evidence="7">Homodimer.</text>
</comment>
<sequence length="1189" mass="132135">MNGDYAMKLKSLEISGFKSFADDTKIDFETGVTGIVGPNGSGKSNISEAVRWVLGEQSAKNLRGQRMPDVIFAGSAERKPLNRAMVTMVLDNTDHYLNTDYSEVSVTRKLFRNGDSVYQLNGQECRLKDITDLFLDSGIGDDSFSMISQGRVEAIFNSKPEDRRFIIEEVTGVSKYKLGKQKAQREMEQTAEYLDRVNDLITELSAQVEPLAEQSSLAEEYVTQKGQFDKLEQSRLVLSIDAASEILKTQTSKLTKAQQELAESRKAAEENQRQVTDFHQQETQWQSQKDAANDKLIQLSGDQQKLAGQRALNKERRANRAENVTKLKAELSGVAAKLTATQTQLDANLADQQRIDKQVAAGRKSAKALKQQLNELDSETLSQKRDQLQEDYVKAMQALTSLHNERQYLEKNQQRADSQNSQAKAQLTALLEQEATRKTELTGLTEELTTCEAALTAAKQAQQDAATVRQHRQKKLDHLNDQWLKALEVSQQAKARLKSLEEAQANYSGFYQGTRAVMQAQAKLTGVIGPVAELLQVDEQYTKAVEAAIGSQQQNVVVTDETAGKQAIRYLTQNSLGRSTFLPLTTIRPKQVDRNTLATCQQVPGFLGVASVLVRVTDQRYQPVLNFLLGNVLFADNLDNAVVLGRQIHHRCRIITLGGEVVSASGTMTGGRDRRSNNGLLARQQERQRLETSVKQMDAQLAAKQTELQTLKDRQAQLNQTDLLTAVTETTTAYQAKLSAVNVAKDRLASLEKQVKVQHAQQALQGGEEDYQQALQDNETQTAATNQQLTDLKAAMTAAKAKQQAASETSQAVSDQYQTCKEDLARLTVQQKHAQETVQERRDQLQTLRAQQSDLQQQLTDLTADDSSGDQSASRIDAQLKEINKAQKTAQSQVDEATEALKTVTAKVDELELTKAALTNTIAAEQSAVHETQLAQQKTSNRVDQLTGDLTENYHVSVAFARQSVVDQPLEDIKEQLKLLKRGLDDLGDVNLGAIEEYKRVKERYDFLTKQRGDLEAAKENLLTTMNEMDKEVVSRFEKTFNEVNVQFAQTFVKMFGGGRARLELTDPKNLLTTGIEIMAEPPGKKLQSMRLLSGGERALTAITLLFAILQVQPVPFCILDEAEAALDPANTGRFASYLNQFQTDTQFIVITHRKETMVQADRLYGITMQESGVSKLVSVDLSQVTANN</sequence>
<gene>
    <name evidence="7" type="primary">smc</name>
    <name evidence="9" type="ORF">FC82_GL000590</name>
</gene>
<organism evidence="9 10">
    <name type="scientific">Secundilactobacillus collinoides DSM 20515 = JCM 1123</name>
    <dbReference type="NCBI Taxonomy" id="1423733"/>
    <lineage>
        <taxon>Bacteria</taxon>
        <taxon>Bacillati</taxon>
        <taxon>Bacillota</taxon>
        <taxon>Bacilli</taxon>
        <taxon>Lactobacillales</taxon>
        <taxon>Lactobacillaceae</taxon>
        <taxon>Secundilactobacillus</taxon>
    </lineage>
</organism>
<dbReference type="EMBL" id="AYYR01000013">
    <property type="protein sequence ID" value="KRM77344.1"/>
    <property type="molecule type" value="Genomic_DNA"/>
</dbReference>
<keyword evidence="4 7" id="KW-0067">ATP-binding</keyword>
<evidence type="ECO:0000256" key="4">
    <source>
        <dbReference type="ARBA" id="ARBA00022840"/>
    </source>
</evidence>
<dbReference type="GO" id="GO:0005524">
    <property type="term" value="F:ATP binding"/>
    <property type="evidence" value="ECO:0007669"/>
    <property type="project" value="UniProtKB-UniRule"/>
</dbReference>
<dbReference type="PATRIC" id="fig|1423733.4.peg.612"/>
<evidence type="ECO:0000256" key="7">
    <source>
        <dbReference type="HAMAP-Rule" id="MF_01894"/>
    </source>
</evidence>
<dbReference type="GO" id="GO:0003677">
    <property type="term" value="F:DNA binding"/>
    <property type="evidence" value="ECO:0007669"/>
    <property type="project" value="UniProtKB-UniRule"/>
</dbReference>
<dbReference type="AlphaFoldDB" id="A0A0R2BEQ7"/>
<dbReference type="GO" id="GO:0005694">
    <property type="term" value="C:chromosome"/>
    <property type="evidence" value="ECO:0007669"/>
    <property type="project" value="InterPro"/>
</dbReference>
<dbReference type="Gene3D" id="3.40.50.300">
    <property type="entry name" value="P-loop containing nucleotide triphosphate hydrolases"/>
    <property type="match status" value="2"/>
</dbReference>
<evidence type="ECO:0000256" key="2">
    <source>
        <dbReference type="ARBA" id="ARBA00022490"/>
    </source>
</evidence>
<reference evidence="9 10" key="1">
    <citation type="journal article" date="2015" name="Genome Announc.">
        <title>Expanding the biotechnology potential of lactobacilli through comparative genomics of 213 strains and associated genera.</title>
        <authorList>
            <person name="Sun Z."/>
            <person name="Harris H.M."/>
            <person name="McCann A."/>
            <person name="Guo C."/>
            <person name="Argimon S."/>
            <person name="Zhang W."/>
            <person name="Yang X."/>
            <person name="Jeffery I.B."/>
            <person name="Cooney J.C."/>
            <person name="Kagawa T.F."/>
            <person name="Liu W."/>
            <person name="Song Y."/>
            <person name="Salvetti E."/>
            <person name="Wrobel A."/>
            <person name="Rasinkangas P."/>
            <person name="Parkhill J."/>
            <person name="Rea M.C."/>
            <person name="O'Sullivan O."/>
            <person name="Ritari J."/>
            <person name="Douillard F.P."/>
            <person name="Paul Ross R."/>
            <person name="Yang R."/>
            <person name="Briner A.E."/>
            <person name="Felis G.E."/>
            <person name="de Vos W.M."/>
            <person name="Barrangou R."/>
            <person name="Klaenhammer T.R."/>
            <person name="Caufield P.W."/>
            <person name="Cui Y."/>
            <person name="Zhang H."/>
            <person name="O'Toole P.W."/>
        </authorList>
    </citation>
    <scope>NUCLEOTIDE SEQUENCE [LARGE SCALE GENOMIC DNA]</scope>
    <source>
        <strain evidence="9 10">DSM 20515</strain>
    </source>
</reference>
<dbReference type="GO" id="GO:0006260">
    <property type="term" value="P:DNA replication"/>
    <property type="evidence" value="ECO:0007669"/>
    <property type="project" value="UniProtKB-UniRule"/>
</dbReference>
<dbReference type="FunFam" id="3.40.50.300:FF:000984">
    <property type="entry name" value="Chromosome partition protein Smc"/>
    <property type="match status" value="1"/>
</dbReference>
<name>A0A0R2BEQ7_SECCO</name>
<evidence type="ECO:0000259" key="8">
    <source>
        <dbReference type="SMART" id="SM00968"/>
    </source>
</evidence>
<dbReference type="InterPro" id="IPR024704">
    <property type="entry name" value="SMC"/>
</dbReference>